<sequence length="169" mass="17930">MDLLLVRHAEAENAGDGRSDFERRLTAHGHASAAEMAAGLALCVRNQVALWSSPLLRTRETAAHLAQALGVAVSRYADAIPAGDLSQLRHDWQSLSPQINTLIIVGHQPHLGVWGAQLMGISLPVKKASVIAIALDSAGMGGQLLWYAQSVALARLGGGQIRHQGWPAL</sequence>
<reference evidence="1 2" key="1">
    <citation type="submission" date="2020-07" db="EMBL/GenBank/DDBJ databases">
        <title>Complete genome sequence analysis of Acidithiobacillus ferrivorans XJFY6S-08 reveals extreme environmental adaptation to alpine acid mine drainage.</title>
        <authorList>
            <person name="Yan L."/>
            <person name="Ni Y."/>
        </authorList>
    </citation>
    <scope>NUCLEOTIDE SEQUENCE [LARGE SCALE GENOMIC DNA]</scope>
    <source>
        <strain evidence="1 2">XJFY6S-08</strain>
    </source>
</reference>
<organism evidence="1 2">
    <name type="scientific">Acidithiobacillus ferrivorans</name>
    <dbReference type="NCBI Taxonomy" id="160808"/>
    <lineage>
        <taxon>Bacteria</taxon>
        <taxon>Pseudomonadati</taxon>
        <taxon>Pseudomonadota</taxon>
        <taxon>Acidithiobacillia</taxon>
        <taxon>Acidithiobacillales</taxon>
        <taxon>Acidithiobacillaceae</taxon>
        <taxon>Acidithiobacillus</taxon>
    </lineage>
</organism>
<accession>A0A7T4WBM2</accession>
<dbReference type="SUPFAM" id="SSF53254">
    <property type="entry name" value="Phosphoglycerate mutase-like"/>
    <property type="match status" value="1"/>
</dbReference>
<dbReference type="CDD" id="cd07067">
    <property type="entry name" value="HP_PGM_like"/>
    <property type="match status" value="1"/>
</dbReference>
<proteinExistence type="predicted"/>
<gene>
    <name evidence="1" type="ORF">H2515_08200</name>
</gene>
<dbReference type="EMBL" id="CP059488">
    <property type="protein sequence ID" value="QQD71467.1"/>
    <property type="molecule type" value="Genomic_DNA"/>
</dbReference>
<dbReference type="InterPro" id="IPR029033">
    <property type="entry name" value="His_PPase_superfam"/>
</dbReference>
<protein>
    <submittedName>
        <fullName evidence="1">Histidine phosphatase family protein</fullName>
    </submittedName>
</protein>
<dbReference type="SMART" id="SM00855">
    <property type="entry name" value="PGAM"/>
    <property type="match status" value="1"/>
</dbReference>
<dbReference type="InterPro" id="IPR013078">
    <property type="entry name" value="His_Pase_superF_clade-1"/>
</dbReference>
<evidence type="ECO:0000313" key="1">
    <source>
        <dbReference type="EMBL" id="QQD71467.1"/>
    </source>
</evidence>
<dbReference type="Proteomes" id="UP000595420">
    <property type="component" value="Chromosome"/>
</dbReference>
<dbReference type="Gene3D" id="3.40.50.1240">
    <property type="entry name" value="Phosphoglycerate mutase-like"/>
    <property type="match status" value="1"/>
</dbReference>
<name>A0A7T4WBM2_9PROT</name>
<dbReference type="RefSeq" id="WP_198659816.1">
    <property type="nucleotide sequence ID" value="NZ_CP059488.1"/>
</dbReference>
<evidence type="ECO:0000313" key="2">
    <source>
        <dbReference type="Proteomes" id="UP000595420"/>
    </source>
</evidence>
<dbReference type="AlphaFoldDB" id="A0A7T4WBM2"/>
<dbReference type="Pfam" id="PF00300">
    <property type="entry name" value="His_Phos_1"/>
    <property type="match status" value="1"/>
</dbReference>